<dbReference type="PANTHER" id="PTHR22939">
    <property type="entry name" value="SERINE PROTEASE FAMILY S1C HTRA-RELATED"/>
    <property type="match status" value="1"/>
</dbReference>
<dbReference type="Gene3D" id="2.40.10.120">
    <property type="match status" value="1"/>
</dbReference>
<dbReference type="Proteomes" id="UP000823769">
    <property type="component" value="Unassembled WGS sequence"/>
</dbReference>
<feature type="domain" description="PDZ" evidence="9">
    <location>
        <begin position="277"/>
        <end position="343"/>
    </location>
</feature>
<dbReference type="InterPro" id="IPR009003">
    <property type="entry name" value="Peptidase_S1_PA"/>
</dbReference>
<protein>
    <submittedName>
        <fullName evidence="10">Do family serine endopeptidase</fullName>
    </submittedName>
</protein>
<dbReference type="InterPro" id="IPR001940">
    <property type="entry name" value="Peptidase_S1C"/>
</dbReference>
<name>A0A9D9IXD1_9BACT</name>
<evidence type="ECO:0000256" key="5">
    <source>
        <dbReference type="ARBA" id="ARBA00022801"/>
    </source>
</evidence>
<evidence type="ECO:0000313" key="10">
    <source>
        <dbReference type="EMBL" id="MBO8479829.1"/>
    </source>
</evidence>
<dbReference type="InterPro" id="IPR011782">
    <property type="entry name" value="Pept_S1C_Do"/>
</dbReference>
<evidence type="ECO:0000313" key="11">
    <source>
        <dbReference type="Proteomes" id="UP000823769"/>
    </source>
</evidence>
<dbReference type="GO" id="GO:0006508">
    <property type="term" value="P:proteolysis"/>
    <property type="evidence" value="ECO:0007669"/>
    <property type="project" value="UniProtKB-KW"/>
</dbReference>
<keyword evidence="4" id="KW-0677">Repeat</keyword>
<evidence type="ECO:0000256" key="4">
    <source>
        <dbReference type="ARBA" id="ARBA00022737"/>
    </source>
</evidence>
<evidence type="ECO:0000256" key="6">
    <source>
        <dbReference type="ARBA" id="ARBA00022825"/>
    </source>
</evidence>
<dbReference type="SMART" id="SM00228">
    <property type="entry name" value="PDZ"/>
    <property type="match status" value="1"/>
</dbReference>
<dbReference type="SUPFAM" id="SSF50494">
    <property type="entry name" value="Trypsin-like serine proteases"/>
    <property type="match status" value="1"/>
</dbReference>
<dbReference type="InterPro" id="IPR001478">
    <property type="entry name" value="PDZ"/>
</dbReference>
<dbReference type="Gene3D" id="2.30.42.10">
    <property type="match status" value="1"/>
</dbReference>
<organism evidence="10 11">
    <name type="scientific">Candidatus Cryptobacteroides avistercoris</name>
    <dbReference type="NCBI Taxonomy" id="2840758"/>
    <lineage>
        <taxon>Bacteria</taxon>
        <taxon>Pseudomonadati</taxon>
        <taxon>Bacteroidota</taxon>
        <taxon>Bacteroidia</taxon>
        <taxon>Bacteroidales</taxon>
        <taxon>Candidatus Cryptobacteroides</taxon>
    </lineage>
</organism>
<gene>
    <name evidence="10" type="ORF">IAB76_01760</name>
</gene>
<keyword evidence="6" id="KW-0720">Serine protease</keyword>
<dbReference type="PRINTS" id="PR00834">
    <property type="entry name" value="PROTEASES2C"/>
</dbReference>
<keyword evidence="3" id="KW-0732">Signal</keyword>
<feature type="active site" description="Charge relay system" evidence="7">
    <location>
        <position position="124"/>
    </location>
</feature>
<evidence type="ECO:0000256" key="3">
    <source>
        <dbReference type="ARBA" id="ARBA00022729"/>
    </source>
</evidence>
<dbReference type="AlphaFoldDB" id="A0A9D9IXD1"/>
<dbReference type="EMBL" id="JADILW010000026">
    <property type="protein sequence ID" value="MBO8479829.1"/>
    <property type="molecule type" value="Genomic_DNA"/>
</dbReference>
<evidence type="ECO:0000256" key="8">
    <source>
        <dbReference type="PIRSR" id="PIRSR611782-2"/>
    </source>
</evidence>
<sequence>MKKGILLVIISILVSGLTAFGIVKTVNPAENGVQVAYSPDAKMVRTVNLSMSDYPDFTYAAEHAVDAVVYVQVKMKSQERQYYIDPFFRFFFGDEGQQPRENVREGSGSGVIIRSDGYIVTNNHVVANATEVTVTLNNNKTYDATVVGTDPATDVALIKIDEKDLPVLQFADSDKLRLGEWVLAIGSPLGAELRSTITAGIVSAKGRSMPNYNGEFKIESFIQTDAAVNPGNSGGALVTKTGELVGINTAIVSTTGSYTGYSFAVPSNIVKKVVSDLIDFGSVKRATLGVTMLPLDEKTAKDMKLSSLDGALIHEVLPGSAAQKAGIKEGDVLVAVDSTPIKSPSGVQEKVNSFYPGDSATLTVIRDGKEHKLKVTFQEGNDEVGSVEEDGTVMFYGAKLAPADKGVEIVDAGNGRLAKAGGVDGFIILYVNDQKVSKPQDVIDIAKKSKRSIFIEGVTASGHPGYFGFGKDD</sequence>
<proteinExistence type="inferred from homology"/>
<dbReference type="NCBIfam" id="TIGR02037">
    <property type="entry name" value="degP_htrA_DO"/>
    <property type="match status" value="1"/>
</dbReference>
<dbReference type="Pfam" id="PF13365">
    <property type="entry name" value="Trypsin_2"/>
    <property type="match status" value="1"/>
</dbReference>
<evidence type="ECO:0000256" key="7">
    <source>
        <dbReference type="PIRSR" id="PIRSR611782-1"/>
    </source>
</evidence>
<feature type="binding site" evidence="8">
    <location>
        <position position="154"/>
    </location>
    <ligand>
        <name>substrate</name>
    </ligand>
</feature>
<evidence type="ECO:0000256" key="1">
    <source>
        <dbReference type="ARBA" id="ARBA00010541"/>
    </source>
</evidence>
<comment type="caution">
    <text evidence="10">The sequence shown here is derived from an EMBL/GenBank/DDBJ whole genome shotgun (WGS) entry which is preliminary data.</text>
</comment>
<dbReference type="InterPro" id="IPR036034">
    <property type="entry name" value="PDZ_sf"/>
</dbReference>
<accession>A0A9D9IXD1</accession>
<keyword evidence="5" id="KW-0378">Hydrolase</keyword>
<dbReference type="PROSITE" id="PS50106">
    <property type="entry name" value="PDZ"/>
    <property type="match status" value="1"/>
</dbReference>
<dbReference type="Pfam" id="PF13180">
    <property type="entry name" value="PDZ_2"/>
    <property type="match status" value="1"/>
</dbReference>
<dbReference type="SUPFAM" id="SSF50156">
    <property type="entry name" value="PDZ domain-like"/>
    <property type="match status" value="1"/>
</dbReference>
<reference evidence="10" key="2">
    <citation type="journal article" date="2021" name="PeerJ">
        <title>Extensive microbial diversity within the chicken gut microbiome revealed by metagenomics and culture.</title>
        <authorList>
            <person name="Gilroy R."/>
            <person name="Ravi A."/>
            <person name="Getino M."/>
            <person name="Pursley I."/>
            <person name="Horton D.L."/>
            <person name="Alikhan N.F."/>
            <person name="Baker D."/>
            <person name="Gharbi K."/>
            <person name="Hall N."/>
            <person name="Watson M."/>
            <person name="Adriaenssens E.M."/>
            <person name="Foster-Nyarko E."/>
            <person name="Jarju S."/>
            <person name="Secka A."/>
            <person name="Antonio M."/>
            <person name="Oren A."/>
            <person name="Chaudhuri R.R."/>
            <person name="La Ragione R."/>
            <person name="Hildebrand F."/>
            <person name="Pallen M.J."/>
        </authorList>
    </citation>
    <scope>NUCLEOTIDE SEQUENCE</scope>
    <source>
        <strain evidence="10">B3-1481</strain>
    </source>
</reference>
<keyword evidence="2" id="KW-0645">Protease</keyword>
<feature type="active site" description="Charge relay system" evidence="7">
    <location>
        <position position="154"/>
    </location>
</feature>
<evidence type="ECO:0000259" key="9">
    <source>
        <dbReference type="PROSITE" id="PS50106"/>
    </source>
</evidence>
<feature type="active site" description="Charge relay system" evidence="7">
    <location>
        <position position="233"/>
    </location>
</feature>
<reference evidence="10" key="1">
    <citation type="submission" date="2020-10" db="EMBL/GenBank/DDBJ databases">
        <authorList>
            <person name="Gilroy R."/>
        </authorList>
    </citation>
    <scope>NUCLEOTIDE SEQUENCE</scope>
    <source>
        <strain evidence="10">B3-1481</strain>
    </source>
</reference>
<comment type="similarity">
    <text evidence="1">Belongs to the peptidase S1C family.</text>
</comment>
<dbReference type="GO" id="GO:0004252">
    <property type="term" value="F:serine-type endopeptidase activity"/>
    <property type="evidence" value="ECO:0007669"/>
    <property type="project" value="InterPro"/>
</dbReference>
<feature type="binding site" evidence="8">
    <location>
        <position position="124"/>
    </location>
    <ligand>
        <name>substrate</name>
    </ligand>
</feature>
<feature type="binding site" evidence="8">
    <location>
        <begin position="231"/>
        <end position="233"/>
    </location>
    <ligand>
        <name>substrate</name>
    </ligand>
</feature>
<dbReference type="PANTHER" id="PTHR22939:SF129">
    <property type="entry name" value="SERINE PROTEASE HTRA2, MITOCHONDRIAL"/>
    <property type="match status" value="1"/>
</dbReference>
<evidence type="ECO:0000256" key="2">
    <source>
        <dbReference type="ARBA" id="ARBA00022670"/>
    </source>
</evidence>